<feature type="transmembrane region" description="Helical" evidence="7">
    <location>
        <begin position="337"/>
        <end position="353"/>
    </location>
</feature>
<dbReference type="PANTHER" id="PTHR23514:SF3">
    <property type="entry name" value="BYPASS OF STOP CODON PROTEIN 6"/>
    <property type="match status" value="1"/>
</dbReference>
<dbReference type="AlphaFoldDB" id="A0AAW5BR22"/>
<comment type="subcellular location">
    <subcellularLocation>
        <location evidence="1">Cell membrane</location>
        <topology evidence="1">Multi-pass membrane protein</topology>
    </subcellularLocation>
</comment>
<comment type="caution">
    <text evidence="9">The sequence shown here is derived from an EMBL/GenBank/DDBJ whole genome shotgun (WGS) entry which is preliminary data.</text>
</comment>
<feature type="transmembrane region" description="Helical" evidence="7">
    <location>
        <begin position="246"/>
        <end position="265"/>
    </location>
</feature>
<dbReference type="GO" id="GO:0022857">
    <property type="term" value="F:transmembrane transporter activity"/>
    <property type="evidence" value="ECO:0007669"/>
    <property type="project" value="InterPro"/>
</dbReference>
<dbReference type="GO" id="GO:0005886">
    <property type="term" value="C:plasma membrane"/>
    <property type="evidence" value="ECO:0007669"/>
    <property type="project" value="UniProtKB-SubCell"/>
</dbReference>
<dbReference type="EMBL" id="JAAITT010000027">
    <property type="protein sequence ID" value="NSJ50560.1"/>
    <property type="molecule type" value="Genomic_DNA"/>
</dbReference>
<evidence type="ECO:0000256" key="6">
    <source>
        <dbReference type="ARBA" id="ARBA00023136"/>
    </source>
</evidence>
<dbReference type="Proteomes" id="UP000669239">
    <property type="component" value="Unassembled WGS sequence"/>
</dbReference>
<keyword evidence="4 7" id="KW-0812">Transmembrane</keyword>
<name>A0AAW5BR22_9FIRM</name>
<reference evidence="10 11" key="1">
    <citation type="journal article" date="2020" name="Cell Host Microbe">
        <title>Functional and Genomic Variation between Human-Derived Isolates of Lachnospiraceae Reveals Inter- and Intra-Species Diversity.</title>
        <authorList>
            <person name="Sorbara M.T."/>
            <person name="Littmann E.R."/>
            <person name="Fontana E."/>
            <person name="Moody T.U."/>
            <person name="Kohout C.E."/>
            <person name="Gjonbalaj M."/>
            <person name="Eaton V."/>
            <person name="Seok R."/>
            <person name="Leiner I.M."/>
            <person name="Pamer E.G."/>
        </authorList>
    </citation>
    <scope>NUCLEOTIDE SEQUENCE [LARGE SCALE GENOMIC DNA]</scope>
    <source>
        <strain evidence="10 11">MSK.1.17</strain>
    </source>
</reference>
<evidence type="ECO:0000259" key="8">
    <source>
        <dbReference type="PROSITE" id="PS50850"/>
    </source>
</evidence>
<feature type="transmembrane region" description="Helical" evidence="7">
    <location>
        <begin position="156"/>
        <end position="179"/>
    </location>
</feature>
<evidence type="ECO:0000256" key="3">
    <source>
        <dbReference type="ARBA" id="ARBA00022448"/>
    </source>
</evidence>
<gene>
    <name evidence="10" type="ORF">G5B36_17885</name>
    <name evidence="9" type="ORF">L0N08_10155</name>
</gene>
<protein>
    <submittedName>
        <fullName evidence="9">MFS transporter</fullName>
    </submittedName>
</protein>
<evidence type="ECO:0000313" key="9">
    <source>
        <dbReference type="EMBL" id="MCG4745773.1"/>
    </source>
</evidence>
<reference evidence="9" key="3">
    <citation type="submission" date="2022-01" db="EMBL/GenBank/DDBJ databases">
        <title>Collection of gut derived symbiotic bacterial strains cultured from healthy donors.</title>
        <authorList>
            <person name="Lin H."/>
            <person name="Kohout C."/>
            <person name="Waligurski E."/>
            <person name="Pamer E.G."/>
        </authorList>
    </citation>
    <scope>NUCLEOTIDE SEQUENCE</scope>
    <source>
        <strain evidence="9">DFI.6.55</strain>
    </source>
</reference>
<feature type="transmembrane region" description="Helical" evidence="7">
    <location>
        <begin position="209"/>
        <end position="234"/>
    </location>
</feature>
<feature type="transmembrane region" description="Helical" evidence="7">
    <location>
        <begin position="359"/>
        <end position="377"/>
    </location>
</feature>
<dbReference type="InterPro" id="IPR051788">
    <property type="entry name" value="MFS_Transporter"/>
</dbReference>
<organism evidence="9 12">
    <name type="scientific">Enterocloster aldenensis</name>
    <dbReference type="NCBI Taxonomy" id="358742"/>
    <lineage>
        <taxon>Bacteria</taxon>
        <taxon>Bacillati</taxon>
        <taxon>Bacillota</taxon>
        <taxon>Clostridia</taxon>
        <taxon>Lachnospirales</taxon>
        <taxon>Lachnospiraceae</taxon>
        <taxon>Enterocloster</taxon>
    </lineage>
</organism>
<keyword evidence="11" id="KW-1185">Reference proteome</keyword>
<accession>A0AAW5BR22</accession>
<evidence type="ECO:0000256" key="5">
    <source>
        <dbReference type="ARBA" id="ARBA00022989"/>
    </source>
</evidence>
<dbReference type="InterPro" id="IPR036259">
    <property type="entry name" value="MFS_trans_sf"/>
</dbReference>
<evidence type="ECO:0000313" key="11">
    <source>
        <dbReference type="Proteomes" id="UP000669239"/>
    </source>
</evidence>
<dbReference type="Proteomes" id="UP001299608">
    <property type="component" value="Unassembled WGS sequence"/>
</dbReference>
<evidence type="ECO:0000313" key="10">
    <source>
        <dbReference type="EMBL" id="NSJ50560.1"/>
    </source>
</evidence>
<evidence type="ECO:0000256" key="2">
    <source>
        <dbReference type="ARBA" id="ARBA00008335"/>
    </source>
</evidence>
<reference evidence="10" key="2">
    <citation type="submission" date="2020-02" db="EMBL/GenBank/DDBJ databases">
        <authorList>
            <person name="Littmann E."/>
            <person name="Sorbara M."/>
        </authorList>
    </citation>
    <scope>NUCLEOTIDE SEQUENCE</scope>
    <source>
        <strain evidence="10">MSK.1.17</strain>
    </source>
</reference>
<feature type="domain" description="Major facilitator superfamily (MFS) profile" evidence="8">
    <location>
        <begin position="5"/>
        <end position="380"/>
    </location>
</feature>
<dbReference type="PANTHER" id="PTHR23514">
    <property type="entry name" value="BYPASS OF STOP CODON PROTEIN 6"/>
    <property type="match status" value="1"/>
</dbReference>
<dbReference type="EMBL" id="JAKNGE010000010">
    <property type="protein sequence ID" value="MCG4745773.1"/>
    <property type="molecule type" value="Genomic_DNA"/>
</dbReference>
<evidence type="ECO:0000256" key="7">
    <source>
        <dbReference type="SAM" id="Phobius"/>
    </source>
</evidence>
<dbReference type="Pfam" id="PF07690">
    <property type="entry name" value="MFS_1"/>
    <property type="match status" value="2"/>
</dbReference>
<dbReference type="Gene3D" id="1.20.1250.20">
    <property type="entry name" value="MFS general substrate transporter like domains"/>
    <property type="match status" value="2"/>
</dbReference>
<dbReference type="RefSeq" id="WP_165642586.1">
    <property type="nucleotide sequence ID" value="NZ_JAAITT010000027.1"/>
</dbReference>
<keyword evidence="6 7" id="KW-0472">Membrane</keyword>
<dbReference type="InterPro" id="IPR020846">
    <property type="entry name" value="MFS_dom"/>
</dbReference>
<keyword evidence="3" id="KW-0813">Transport</keyword>
<feature type="transmembrane region" description="Helical" evidence="7">
    <location>
        <begin position="297"/>
        <end position="316"/>
    </location>
</feature>
<dbReference type="InterPro" id="IPR011701">
    <property type="entry name" value="MFS"/>
</dbReference>
<evidence type="ECO:0000256" key="1">
    <source>
        <dbReference type="ARBA" id="ARBA00004651"/>
    </source>
</evidence>
<proteinExistence type="inferred from homology"/>
<dbReference type="PROSITE" id="PS50850">
    <property type="entry name" value="MFS"/>
    <property type="match status" value="1"/>
</dbReference>
<keyword evidence="5 7" id="KW-1133">Transmembrane helix</keyword>
<feature type="transmembrane region" description="Helical" evidence="7">
    <location>
        <begin position="125"/>
        <end position="144"/>
    </location>
</feature>
<feature type="transmembrane region" description="Helical" evidence="7">
    <location>
        <begin position="92"/>
        <end position="113"/>
    </location>
</feature>
<feature type="transmembrane region" description="Helical" evidence="7">
    <location>
        <begin position="40"/>
        <end position="59"/>
    </location>
</feature>
<evidence type="ECO:0000313" key="12">
    <source>
        <dbReference type="Proteomes" id="UP001299608"/>
    </source>
</evidence>
<sequence length="399" mass="42354">MYQLLLVIIYLAFISLGLPDALLGSAWPSMYGELDAAVSYAGIISMIIAGGTIISSILSDRLIRRMGTGAVTALSVAMTAAALFGFSSSRTFLQLCIWGIPYGLGAGSVDAALNNFVAIHYKSRHMSWLHCFWGIGATAGPYIMGLCLARGLRWNFGYMSVGIIQVVLVAVLVLALPLWKSKRGSKAENADAGKKIGIGGALRLPGAKAVLASFFCYCSLEATAGLWASSYMVLHKGISAGTAAKWASLFYLGITAGRLICGFVTDRMGDRNMVRCGQAAACTGAVLMLAAAGDRAVLAGLVMVGLGCAPIYPSLLHETPDNFGTEYSQSMMGMQMACAYMGSTFMPPLFGLLGERISIGLYPVCLLAFAGSMIMMTERVGRIHVGKNNRFTHAQLLQR</sequence>
<comment type="similarity">
    <text evidence="2">Belongs to the major facilitator superfamily.</text>
</comment>
<dbReference type="SUPFAM" id="SSF103473">
    <property type="entry name" value="MFS general substrate transporter"/>
    <property type="match status" value="1"/>
</dbReference>
<feature type="transmembrane region" description="Helical" evidence="7">
    <location>
        <begin position="66"/>
        <end position="86"/>
    </location>
</feature>
<evidence type="ECO:0000256" key="4">
    <source>
        <dbReference type="ARBA" id="ARBA00022692"/>
    </source>
</evidence>